<organism evidence="2 3">
    <name type="scientific">Paramecium sonneborni</name>
    <dbReference type="NCBI Taxonomy" id="65129"/>
    <lineage>
        <taxon>Eukaryota</taxon>
        <taxon>Sar</taxon>
        <taxon>Alveolata</taxon>
        <taxon>Ciliophora</taxon>
        <taxon>Intramacronucleata</taxon>
        <taxon>Oligohymenophorea</taxon>
        <taxon>Peniculida</taxon>
        <taxon>Parameciidae</taxon>
        <taxon>Paramecium</taxon>
    </lineage>
</organism>
<feature type="transmembrane region" description="Helical" evidence="1">
    <location>
        <begin position="51"/>
        <end position="82"/>
    </location>
</feature>
<evidence type="ECO:0000313" key="3">
    <source>
        <dbReference type="Proteomes" id="UP000692954"/>
    </source>
</evidence>
<keyword evidence="3" id="KW-1185">Reference proteome</keyword>
<sequence>MGYEQDNESFIPKRMAVAIAILILYLLHYGTLFFGSCLNQKQQGEYTRRRVFLYGSAGLLSLSLIQSSTFSAVLAWLTLIPLSLLHFCNYNNFKTLYQKQDILWLTYYAFQTIWYMGIIIDFYQ</sequence>
<gene>
    <name evidence="2" type="ORF">PSON_ATCC_30995.1.T1670017</name>
</gene>
<keyword evidence="1" id="KW-1133">Transmembrane helix</keyword>
<dbReference type="OrthoDB" id="289494at2759"/>
<protein>
    <submittedName>
        <fullName evidence="2">Uncharacterized protein</fullName>
    </submittedName>
</protein>
<comment type="caution">
    <text evidence="2">The sequence shown here is derived from an EMBL/GenBank/DDBJ whole genome shotgun (WGS) entry which is preliminary data.</text>
</comment>
<keyword evidence="1" id="KW-0472">Membrane</keyword>
<keyword evidence="1" id="KW-0812">Transmembrane</keyword>
<feature type="transmembrane region" description="Helical" evidence="1">
    <location>
        <begin position="15"/>
        <end position="39"/>
    </location>
</feature>
<feature type="transmembrane region" description="Helical" evidence="1">
    <location>
        <begin position="102"/>
        <end position="123"/>
    </location>
</feature>
<dbReference type="AlphaFoldDB" id="A0A8S1RDN1"/>
<dbReference type="Proteomes" id="UP000692954">
    <property type="component" value="Unassembled WGS sequence"/>
</dbReference>
<accession>A0A8S1RDN1</accession>
<dbReference type="EMBL" id="CAJJDN010000167">
    <property type="protein sequence ID" value="CAD8126381.1"/>
    <property type="molecule type" value="Genomic_DNA"/>
</dbReference>
<proteinExistence type="predicted"/>
<reference evidence="2" key="1">
    <citation type="submission" date="2021-01" db="EMBL/GenBank/DDBJ databases">
        <authorList>
            <consortium name="Genoscope - CEA"/>
            <person name="William W."/>
        </authorList>
    </citation>
    <scope>NUCLEOTIDE SEQUENCE</scope>
</reference>
<evidence type="ECO:0000256" key="1">
    <source>
        <dbReference type="SAM" id="Phobius"/>
    </source>
</evidence>
<evidence type="ECO:0000313" key="2">
    <source>
        <dbReference type="EMBL" id="CAD8126381.1"/>
    </source>
</evidence>
<name>A0A8S1RDN1_9CILI</name>